<sequence>MSQLWNVPNVISLLRLALIPVFIWLVVDGTYGWAGVLLGVIGATDWIDGYLARRLDQVTEVGKFLDPLADRIAVAVAVIAGLVAGVLPPWFAVALIARELLIGTGAIYGWTRGVTKLEVRYLGKLATLLLYFSISFFYGGAGFVALRWMTPLAVILGVPGLVIYYWVAVQYFFDMREAASQAR</sequence>
<dbReference type="EC" id="2.7.8.5" evidence="12"/>
<keyword evidence="8 11" id="KW-0472">Membrane</keyword>
<dbReference type="InterPro" id="IPR000462">
    <property type="entry name" value="CDP-OH_P_trans"/>
</dbReference>
<evidence type="ECO:0000256" key="7">
    <source>
        <dbReference type="ARBA" id="ARBA00023098"/>
    </source>
</evidence>
<dbReference type="InterPro" id="IPR050324">
    <property type="entry name" value="CDP-alcohol_PTase-I"/>
</dbReference>
<dbReference type="InterPro" id="IPR004570">
    <property type="entry name" value="Phosphatidylglycerol_P_synth"/>
</dbReference>
<keyword evidence="4 12" id="KW-0808">Transferase</keyword>
<evidence type="ECO:0000256" key="10">
    <source>
        <dbReference type="ARBA" id="ARBA00023264"/>
    </source>
</evidence>
<dbReference type="PANTHER" id="PTHR14269:SF62">
    <property type="entry name" value="CDP-DIACYLGLYCEROL--GLYCEROL-3-PHOSPHATE 3-PHOSPHATIDYLTRANSFERASE 1, CHLOROPLASTIC"/>
    <property type="match status" value="1"/>
</dbReference>
<evidence type="ECO:0000256" key="9">
    <source>
        <dbReference type="ARBA" id="ARBA00023209"/>
    </source>
</evidence>
<keyword evidence="6 11" id="KW-1133">Transmembrane helix</keyword>
<evidence type="ECO:0000256" key="6">
    <source>
        <dbReference type="ARBA" id="ARBA00022989"/>
    </source>
</evidence>
<feature type="transmembrane region" description="Helical" evidence="11">
    <location>
        <begin position="122"/>
        <end position="146"/>
    </location>
</feature>
<organism evidence="12">
    <name type="scientific">hydrothermal vent metagenome</name>
    <dbReference type="NCBI Taxonomy" id="652676"/>
    <lineage>
        <taxon>unclassified sequences</taxon>
        <taxon>metagenomes</taxon>
        <taxon>ecological metagenomes</taxon>
    </lineage>
</organism>
<feature type="transmembrane region" description="Helical" evidence="11">
    <location>
        <begin position="64"/>
        <end position="84"/>
    </location>
</feature>
<dbReference type="AlphaFoldDB" id="A0A3B0SLT6"/>
<dbReference type="InterPro" id="IPR043130">
    <property type="entry name" value="CDP-OH_PTrfase_TM_dom"/>
</dbReference>
<gene>
    <name evidence="12" type="ORF">MNBD_ACTINO01-859</name>
</gene>
<dbReference type="Pfam" id="PF01066">
    <property type="entry name" value="CDP-OH_P_transf"/>
    <property type="match status" value="1"/>
</dbReference>
<evidence type="ECO:0000313" key="12">
    <source>
        <dbReference type="EMBL" id="VAW07231.1"/>
    </source>
</evidence>
<proteinExistence type="inferred from homology"/>
<protein>
    <submittedName>
        <fullName evidence="12">CDP-diacylglycerol--glycerol-3-phosphate 3-phosphatidyltransferase</fullName>
        <ecNumber evidence="12">2.7.8.5</ecNumber>
    </submittedName>
</protein>
<dbReference type="PANTHER" id="PTHR14269">
    <property type="entry name" value="CDP-DIACYLGLYCEROL--GLYCEROL-3-PHOSPHATE 3-PHOSPHATIDYLTRANSFERASE-RELATED"/>
    <property type="match status" value="1"/>
</dbReference>
<dbReference type="GO" id="GO:0046474">
    <property type="term" value="P:glycerophospholipid biosynthetic process"/>
    <property type="evidence" value="ECO:0007669"/>
    <property type="project" value="TreeGrafter"/>
</dbReference>
<name>A0A3B0SLT6_9ZZZZ</name>
<dbReference type="GO" id="GO:0016020">
    <property type="term" value="C:membrane"/>
    <property type="evidence" value="ECO:0007669"/>
    <property type="project" value="UniProtKB-SubCell"/>
</dbReference>
<evidence type="ECO:0000256" key="4">
    <source>
        <dbReference type="ARBA" id="ARBA00022679"/>
    </source>
</evidence>
<reference evidence="12" key="1">
    <citation type="submission" date="2018-06" db="EMBL/GenBank/DDBJ databases">
        <authorList>
            <person name="Zhirakovskaya E."/>
        </authorList>
    </citation>
    <scope>NUCLEOTIDE SEQUENCE</scope>
</reference>
<evidence type="ECO:0000256" key="2">
    <source>
        <dbReference type="ARBA" id="ARBA00010441"/>
    </source>
</evidence>
<keyword evidence="10" id="KW-1208">Phospholipid metabolism</keyword>
<keyword evidence="5 11" id="KW-0812">Transmembrane</keyword>
<evidence type="ECO:0000256" key="1">
    <source>
        <dbReference type="ARBA" id="ARBA00004141"/>
    </source>
</evidence>
<evidence type="ECO:0000256" key="5">
    <source>
        <dbReference type="ARBA" id="ARBA00022692"/>
    </source>
</evidence>
<dbReference type="GO" id="GO:0008444">
    <property type="term" value="F:CDP-diacylglycerol-glycerol-3-phosphate 3-phosphatidyltransferase activity"/>
    <property type="evidence" value="ECO:0007669"/>
    <property type="project" value="UniProtKB-EC"/>
</dbReference>
<keyword evidence="9" id="KW-0594">Phospholipid biosynthesis</keyword>
<evidence type="ECO:0000256" key="3">
    <source>
        <dbReference type="ARBA" id="ARBA00022516"/>
    </source>
</evidence>
<dbReference type="Gene3D" id="1.20.120.1760">
    <property type="match status" value="1"/>
</dbReference>
<comment type="subcellular location">
    <subcellularLocation>
        <location evidence="1">Membrane</location>
        <topology evidence="1">Multi-pass membrane protein</topology>
    </subcellularLocation>
</comment>
<dbReference type="InterPro" id="IPR048254">
    <property type="entry name" value="CDP_ALCOHOL_P_TRANSF_CS"/>
</dbReference>
<comment type="similarity">
    <text evidence="2">Belongs to the CDP-alcohol phosphatidyltransferase class-I family.</text>
</comment>
<evidence type="ECO:0000256" key="8">
    <source>
        <dbReference type="ARBA" id="ARBA00023136"/>
    </source>
</evidence>
<keyword evidence="7" id="KW-0443">Lipid metabolism</keyword>
<dbReference type="EMBL" id="UOEI01000514">
    <property type="protein sequence ID" value="VAW07231.1"/>
    <property type="molecule type" value="Genomic_DNA"/>
</dbReference>
<accession>A0A3B0SLT6</accession>
<dbReference type="PIRSF" id="PIRSF000847">
    <property type="entry name" value="Phos_ph_gly_syn"/>
    <property type="match status" value="1"/>
</dbReference>
<keyword evidence="3" id="KW-0444">Lipid biosynthesis</keyword>
<feature type="transmembrane region" description="Helical" evidence="11">
    <location>
        <begin position="152"/>
        <end position="173"/>
    </location>
</feature>
<dbReference type="PROSITE" id="PS00379">
    <property type="entry name" value="CDP_ALCOHOL_P_TRANSF"/>
    <property type="match status" value="1"/>
</dbReference>
<evidence type="ECO:0000256" key="11">
    <source>
        <dbReference type="SAM" id="Phobius"/>
    </source>
</evidence>